<dbReference type="OMA" id="DFICRIV"/>
<keyword evidence="1" id="KW-1133">Transmembrane helix</keyword>
<reference evidence="3" key="2">
    <citation type="submission" date="2025-08" db="UniProtKB">
        <authorList>
            <consortium name="RefSeq"/>
        </authorList>
    </citation>
    <scope>IDENTIFICATION</scope>
    <source>
        <strain evidence="3">S238N-H82</strain>
        <tissue evidence="3">Testes</tissue>
    </source>
</reference>
<name>A0A9J7MT55_BRAFL</name>
<dbReference type="InterPro" id="IPR045249">
    <property type="entry name" value="HARBI1-like"/>
</dbReference>
<sequence>MAGEQLLLVMLQQIMVFMFATTLALRNRRRIRVQQRRRMRRMYREGQYMGLNPAFVAAALVLLQTRHVDRHIGAYPRSSEWWQAIAIETFDDAQWYKRFRMRRNTFALILNDVNDVLRRTDTHMRTAITAEKRLAIGVYWLASGDLMRTVGDLFGVSEGSVSNIVYEVCNAIVDNLGRYLSFPRGQRLRETIQGYEQEWQFPQCGGAVDGSHIHIKCPSSDERTDFYNRKGWYSMVLQGIVDFAYRYVLHLWG</sequence>
<evidence type="ECO:0000256" key="1">
    <source>
        <dbReference type="SAM" id="Phobius"/>
    </source>
</evidence>
<keyword evidence="1" id="KW-0472">Membrane</keyword>
<reference evidence="2" key="1">
    <citation type="journal article" date="2020" name="Nat. Ecol. Evol.">
        <title>Deeply conserved synteny resolves early events in vertebrate evolution.</title>
        <authorList>
            <person name="Simakov O."/>
            <person name="Marletaz F."/>
            <person name="Yue J.X."/>
            <person name="O'Connell B."/>
            <person name="Jenkins J."/>
            <person name="Brandt A."/>
            <person name="Calef R."/>
            <person name="Tung C.H."/>
            <person name="Huang T.K."/>
            <person name="Schmutz J."/>
            <person name="Satoh N."/>
            <person name="Yu J.K."/>
            <person name="Putnam N.H."/>
            <person name="Green R.E."/>
            <person name="Rokhsar D.S."/>
        </authorList>
    </citation>
    <scope>NUCLEOTIDE SEQUENCE [LARGE SCALE GENOMIC DNA]</scope>
    <source>
        <strain evidence="2">S238N-H82</strain>
    </source>
</reference>
<gene>
    <name evidence="3" type="primary">LOC118416805</name>
</gene>
<proteinExistence type="predicted"/>
<organism evidence="2 3">
    <name type="scientific">Branchiostoma floridae</name>
    <name type="common">Florida lancelet</name>
    <name type="synonym">Amphioxus</name>
    <dbReference type="NCBI Taxonomy" id="7739"/>
    <lineage>
        <taxon>Eukaryota</taxon>
        <taxon>Metazoa</taxon>
        <taxon>Chordata</taxon>
        <taxon>Cephalochordata</taxon>
        <taxon>Leptocardii</taxon>
        <taxon>Amphioxiformes</taxon>
        <taxon>Branchiostomatidae</taxon>
        <taxon>Branchiostoma</taxon>
    </lineage>
</organism>
<dbReference type="RefSeq" id="XP_035677956.1">
    <property type="nucleotide sequence ID" value="XM_035822063.1"/>
</dbReference>
<dbReference type="PANTHER" id="PTHR22930">
    <property type="match status" value="1"/>
</dbReference>
<dbReference type="GeneID" id="118416805"/>
<dbReference type="PANTHER" id="PTHR22930:SF85">
    <property type="entry name" value="GH03217P-RELATED"/>
    <property type="match status" value="1"/>
</dbReference>
<protein>
    <submittedName>
        <fullName evidence="3">Protein ANTAGONIST OF LIKE HETEROCHROMATIN PROTEIN 1-like</fullName>
    </submittedName>
</protein>
<evidence type="ECO:0000313" key="3">
    <source>
        <dbReference type="RefSeq" id="XP_035677956.1"/>
    </source>
</evidence>
<dbReference type="KEGG" id="bfo:118416805"/>
<feature type="transmembrane region" description="Helical" evidence="1">
    <location>
        <begin position="46"/>
        <end position="63"/>
    </location>
</feature>
<keyword evidence="2" id="KW-1185">Reference proteome</keyword>
<keyword evidence="1" id="KW-0812">Transmembrane</keyword>
<accession>A0A9J7MT55</accession>
<evidence type="ECO:0000313" key="2">
    <source>
        <dbReference type="Proteomes" id="UP000001554"/>
    </source>
</evidence>
<feature type="transmembrane region" description="Helical" evidence="1">
    <location>
        <begin position="6"/>
        <end position="25"/>
    </location>
</feature>
<dbReference type="Proteomes" id="UP000001554">
    <property type="component" value="Chromosome 1"/>
</dbReference>
<dbReference type="AlphaFoldDB" id="A0A9J7MT55"/>